<dbReference type="EMBL" id="CADEAL010001535">
    <property type="protein sequence ID" value="CAB1433202.1"/>
    <property type="molecule type" value="Genomic_DNA"/>
</dbReference>
<dbReference type="Proteomes" id="UP001153269">
    <property type="component" value="Unassembled WGS sequence"/>
</dbReference>
<feature type="compositionally biased region" description="Basic and acidic residues" evidence="1">
    <location>
        <begin position="77"/>
        <end position="88"/>
    </location>
</feature>
<comment type="caution">
    <text evidence="2">The sequence shown here is derived from an EMBL/GenBank/DDBJ whole genome shotgun (WGS) entry which is preliminary data.</text>
</comment>
<organism evidence="2 3">
    <name type="scientific">Pleuronectes platessa</name>
    <name type="common">European plaice</name>
    <dbReference type="NCBI Taxonomy" id="8262"/>
    <lineage>
        <taxon>Eukaryota</taxon>
        <taxon>Metazoa</taxon>
        <taxon>Chordata</taxon>
        <taxon>Craniata</taxon>
        <taxon>Vertebrata</taxon>
        <taxon>Euteleostomi</taxon>
        <taxon>Actinopterygii</taxon>
        <taxon>Neopterygii</taxon>
        <taxon>Teleostei</taxon>
        <taxon>Neoteleostei</taxon>
        <taxon>Acanthomorphata</taxon>
        <taxon>Carangaria</taxon>
        <taxon>Pleuronectiformes</taxon>
        <taxon>Pleuronectoidei</taxon>
        <taxon>Pleuronectidae</taxon>
        <taxon>Pleuronectes</taxon>
    </lineage>
</organism>
<keyword evidence="3" id="KW-1185">Reference proteome</keyword>
<feature type="region of interest" description="Disordered" evidence="1">
    <location>
        <begin position="56"/>
        <end position="133"/>
    </location>
</feature>
<proteinExistence type="predicted"/>
<gene>
    <name evidence="2" type="ORF">PLEPLA_LOCUS21290</name>
</gene>
<accession>A0A9N7YN39</accession>
<evidence type="ECO:0000313" key="3">
    <source>
        <dbReference type="Proteomes" id="UP001153269"/>
    </source>
</evidence>
<reference evidence="2" key="1">
    <citation type="submission" date="2020-03" db="EMBL/GenBank/DDBJ databases">
        <authorList>
            <person name="Weist P."/>
        </authorList>
    </citation>
    <scope>NUCLEOTIDE SEQUENCE</scope>
</reference>
<evidence type="ECO:0000256" key="1">
    <source>
        <dbReference type="SAM" id="MobiDB-lite"/>
    </source>
</evidence>
<feature type="compositionally biased region" description="Basic and acidic residues" evidence="1">
    <location>
        <begin position="104"/>
        <end position="133"/>
    </location>
</feature>
<evidence type="ECO:0000313" key="2">
    <source>
        <dbReference type="EMBL" id="CAB1433202.1"/>
    </source>
</evidence>
<dbReference type="AlphaFoldDB" id="A0A9N7YN39"/>
<sequence length="133" mass="14642">MVQLNNSERSCNWQKVNTAGNGAEHTGVVAVKCQGNYCQEMKACEVFVPSISASVSELSVTGGGGNTSSSSSSSSSSRERLREAEKGHSRLQQQEEEDEEEEERGIKEERVNERAGEQMDERRRWGAGEMLAK</sequence>
<name>A0A9N7YN39_PLEPL</name>
<protein>
    <submittedName>
        <fullName evidence="2">Uncharacterized protein</fullName>
    </submittedName>
</protein>
<feature type="compositionally biased region" description="Acidic residues" evidence="1">
    <location>
        <begin position="94"/>
        <end position="103"/>
    </location>
</feature>